<dbReference type="SUPFAM" id="SSF64153">
    <property type="entry name" value="YjeF N-terminal domain-like"/>
    <property type="match status" value="1"/>
</dbReference>
<dbReference type="Pfam" id="PF01256">
    <property type="entry name" value="Carb_kinase"/>
    <property type="match status" value="1"/>
</dbReference>
<dbReference type="STRING" id="420662.Mpe_A1982"/>
<feature type="domain" description="YjeF C-terminal" evidence="20">
    <location>
        <begin position="238"/>
        <end position="510"/>
    </location>
</feature>
<evidence type="ECO:0000256" key="13">
    <source>
        <dbReference type="ARBA" id="ARBA00023268"/>
    </source>
</evidence>
<dbReference type="Pfam" id="PF03853">
    <property type="entry name" value="YjeF_N"/>
    <property type="match status" value="1"/>
</dbReference>
<dbReference type="EC" id="4.2.1.136" evidence="19"/>
<comment type="function">
    <text evidence="17">Catalyzes the dehydration of the S-form of NAD(P)HX at the expense of ADP, which is converted to AMP. Together with NAD(P)HX epimerase, which catalyzes the epimerization of the S- and R-forms, the enzyme allows the repair of both epimers of NAD(P)HX, a damaged form of NAD(P)H that is a result of enzymatic or heat-dependent hydration.</text>
</comment>
<dbReference type="eggNOG" id="COG0062">
    <property type="taxonomic scope" value="Bacteria"/>
</dbReference>
<dbReference type="GO" id="GO:0005524">
    <property type="term" value="F:ATP binding"/>
    <property type="evidence" value="ECO:0007669"/>
    <property type="project" value="UniProtKB-UniRule"/>
</dbReference>
<keyword evidence="12 17" id="KW-0456">Lyase</keyword>
<accession>A2SHA1</accession>
<dbReference type="eggNOG" id="COG0063">
    <property type="taxonomic scope" value="Bacteria"/>
</dbReference>
<comment type="catalytic activity">
    <reaction evidence="16 17 19">
        <text>(6S)-NADPHX + ADP = AMP + phosphate + NADPH + H(+)</text>
        <dbReference type="Rhea" id="RHEA:32235"/>
        <dbReference type="ChEBI" id="CHEBI:15378"/>
        <dbReference type="ChEBI" id="CHEBI:43474"/>
        <dbReference type="ChEBI" id="CHEBI:57783"/>
        <dbReference type="ChEBI" id="CHEBI:64076"/>
        <dbReference type="ChEBI" id="CHEBI:456215"/>
        <dbReference type="ChEBI" id="CHEBI:456216"/>
        <dbReference type="EC" id="4.2.1.136"/>
    </reaction>
</comment>
<keyword evidence="13" id="KW-0511">Multifunctional enzyme</keyword>
<evidence type="ECO:0000256" key="5">
    <source>
        <dbReference type="ARBA" id="ARBA00022723"/>
    </source>
</evidence>
<gene>
    <name evidence="17" type="primary">nnrD</name>
    <name evidence="18" type="synonym">nnrE</name>
    <name evidence="22" type="ordered locus">Mpe_A1982</name>
</gene>
<dbReference type="EMBL" id="CP000555">
    <property type="protein sequence ID" value="ABM94940.1"/>
    <property type="molecule type" value="Genomic_DNA"/>
</dbReference>
<dbReference type="SUPFAM" id="SSF53613">
    <property type="entry name" value="Ribokinase-like"/>
    <property type="match status" value="1"/>
</dbReference>
<feature type="binding site" evidence="18">
    <location>
        <position position="77"/>
    </location>
    <ligand>
        <name>K(+)</name>
        <dbReference type="ChEBI" id="CHEBI:29103"/>
    </ligand>
</feature>
<dbReference type="InterPro" id="IPR000631">
    <property type="entry name" value="CARKD"/>
</dbReference>
<evidence type="ECO:0000259" key="20">
    <source>
        <dbReference type="PROSITE" id="PS51383"/>
    </source>
</evidence>
<keyword evidence="11 18" id="KW-0413">Isomerase</keyword>
<feature type="binding site" evidence="18">
    <location>
        <begin position="76"/>
        <end position="80"/>
    </location>
    <ligand>
        <name>(6S)-NADPHX</name>
        <dbReference type="ChEBI" id="CHEBI:64076"/>
    </ligand>
</feature>
<keyword evidence="7 17" id="KW-0067">ATP-binding</keyword>
<comment type="caution">
    <text evidence="18">Lacks conserved residue(s) required for the propagation of feature annotation.</text>
</comment>
<dbReference type="GO" id="GO:0052855">
    <property type="term" value="F:ADP-dependent NAD(P)H-hydrate dehydratase activity"/>
    <property type="evidence" value="ECO:0007669"/>
    <property type="project" value="UniProtKB-UniRule"/>
</dbReference>
<dbReference type="Gene3D" id="3.40.1190.20">
    <property type="match status" value="1"/>
</dbReference>
<dbReference type="RefSeq" id="WP_011829577.1">
    <property type="nucleotide sequence ID" value="NC_008825.1"/>
</dbReference>
<sequence>MFDVAMPWAVLGDGSRRDAERLPLFGVAATRALEIEAARALPPHTLMQRAGGSVARLALALAPHARRIWIAAGPGNNGGDGLEAAAWLQRTGKQVTVSLAPCVQTPVDAAAAGAEARAAGVALVESSAPPEPLGPDDLAIDALFGIGLTRAPAGWALAAMRSLNDGGTPVLSIDLPSGLDAEQGALLDETAVVQARWTLSLLTLKPGLFTAQGRDHAGQIWFHDLGVHAEASQASAGLLTGASSLWPARRHAQHKGSFGDVWVVGGAAGMAGAALLAARAALAAGAGRVHLVQLDPQSPTLDPMHPELMLRPLAALHDARTPLENATVVCGCGGGDAVREHLPGLIARAGRLLLDADALNAVAADPSLARLLEMRAGRGRAATLLTPHPLEAARLLGLQTDAIQSARLSAAERVAQRWHATVVLKGSGSVIAAPGETTLINASGNASLATAGTGDVLAGWIGGLWAQGLSARSAALLGTHTHGAAADVWCAHQARPGPLAASALIAQLRR</sequence>
<dbReference type="HAMAP" id="MF_01965">
    <property type="entry name" value="NADHX_dehydratase"/>
    <property type="match status" value="1"/>
</dbReference>
<dbReference type="KEGG" id="mpt:Mpe_A1982"/>
<dbReference type="EC" id="5.1.99.6" evidence="19"/>
<evidence type="ECO:0000256" key="1">
    <source>
        <dbReference type="ARBA" id="ARBA00000013"/>
    </source>
</evidence>
<evidence type="ECO:0000313" key="23">
    <source>
        <dbReference type="Proteomes" id="UP000000366"/>
    </source>
</evidence>
<feature type="binding site" evidence="17">
    <location>
        <position position="388"/>
    </location>
    <ligand>
        <name>(6S)-NADPHX</name>
        <dbReference type="ChEBI" id="CHEBI:64076"/>
    </ligand>
</feature>
<comment type="catalytic activity">
    <reaction evidence="2 18 19">
        <text>(6R)-NADPHX = (6S)-NADPHX</text>
        <dbReference type="Rhea" id="RHEA:32227"/>
        <dbReference type="ChEBI" id="CHEBI:64076"/>
        <dbReference type="ChEBI" id="CHEBI:64077"/>
        <dbReference type="EC" id="5.1.99.6"/>
    </reaction>
</comment>
<comment type="catalytic activity">
    <reaction evidence="1 18 19">
        <text>(6R)-NADHX = (6S)-NADHX</text>
        <dbReference type="Rhea" id="RHEA:32215"/>
        <dbReference type="ChEBI" id="CHEBI:64074"/>
        <dbReference type="ChEBI" id="CHEBI:64075"/>
        <dbReference type="EC" id="5.1.99.6"/>
    </reaction>
</comment>
<dbReference type="InterPro" id="IPR036652">
    <property type="entry name" value="YjeF_N_dom_sf"/>
</dbReference>
<dbReference type="GO" id="GO:0046872">
    <property type="term" value="F:metal ion binding"/>
    <property type="evidence" value="ECO:0007669"/>
    <property type="project" value="UniProtKB-UniRule"/>
</dbReference>
<comment type="function">
    <text evidence="14 19">Bifunctional enzyme that catalyzes the epimerization of the S- and R-forms of NAD(P)HX and the dehydration of the S-form of NAD(P)HX at the expense of ADP, which is converted to AMP. This allows the repair of both epimers of NAD(P)HX, a damaged form of NAD(P)H that is a result of enzymatic or heat-dependent hydration.</text>
</comment>
<comment type="similarity">
    <text evidence="18">Belongs to the NnrE/AIBP family.</text>
</comment>
<feature type="binding site" evidence="17">
    <location>
        <begin position="425"/>
        <end position="429"/>
    </location>
    <ligand>
        <name>AMP</name>
        <dbReference type="ChEBI" id="CHEBI:456215"/>
    </ligand>
</feature>
<dbReference type="Gene3D" id="3.40.50.10260">
    <property type="entry name" value="YjeF N-terminal domain"/>
    <property type="match status" value="1"/>
</dbReference>
<evidence type="ECO:0000256" key="14">
    <source>
        <dbReference type="ARBA" id="ARBA00025153"/>
    </source>
</evidence>
<dbReference type="PANTHER" id="PTHR12592:SF0">
    <property type="entry name" value="ATP-DEPENDENT (S)-NAD(P)H-HYDRATE DEHYDRATASE"/>
    <property type="match status" value="1"/>
</dbReference>
<dbReference type="GO" id="GO:0046496">
    <property type="term" value="P:nicotinamide nucleotide metabolic process"/>
    <property type="evidence" value="ECO:0007669"/>
    <property type="project" value="UniProtKB-UniRule"/>
</dbReference>
<dbReference type="InterPro" id="IPR004443">
    <property type="entry name" value="YjeF_N_dom"/>
</dbReference>
<comment type="similarity">
    <text evidence="3 19">In the N-terminal section; belongs to the NnrE/AIBP family.</text>
</comment>
<evidence type="ECO:0000256" key="15">
    <source>
        <dbReference type="ARBA" id="ARBA00048238"/>
    </source>
</evidence>
<proteinExistence type="inferred from homology"/>
<dbReference type="PIRSF" id="PIRSF017184">
    <property type="entry name" value="Nnr"/>
    <property type="match status" value="1"/>
</dbReference>
<feature type="binding site" evidence="18">
    <location>
        <position position="141"/>
    </location>
    <ligand>
        <name>K(+)</name>
        <dbReference type="ChEBI" id="CHEBI:29103"/>
    </ligand>
</feature>
<feature type="binding site" evidence="18">
    <location>
        <position position="177"/>
    </location>
    <ligand>
        <name>K(+)</name>
        <dbReference type="ChEBI" id="CHEBI:29103"/>
    </ligand>
</feature>
<comment type="function">
    <text evidence="18">Catalyzes the epimerization of the S- and R-forms of NAD(P)HX, a damaged form of NAD(P)H that is a result of enzymatic or heat-dependent hydration. This is a prerequisite for the S-specific NAD(P)H-hydrate dehydratase to allow the repair of both epimers of NAD(P)HX.</text>
</comment>
<feature type="binding site" evidence="17">
    <location>
        <position position="454"/>
    </location>
    <ligand>
        <name>AMP</name>
        <dbReference type="ChEBI" id="CHEBI:456215"/>
    </ligand>
</feature>
<keyword evidence="5 18" id="KW-0479">Metal-binding</keyword>
<dbReference type="CDD" id="cd01171">
    <property type="entry name" value="YXKO-related"/>
    <property type="match status" value="1"/>
</dbReference>
<keyword evidence="9 18" id="KW-0630">Potassium</keyword>
<dbReference type="HOGENOM" id="CLU_024853_4_3_4"/>
<dbReference type="Proteomes" id="UP000000366">
    <property type="component" value="Chromosome"/>
</dbReference>
<feature type="binding site" evidence="17">
    <location>
        <position position="273"/>
    </location>
    <ligand>
        <name>(6S)-NADPHX</name>
        <dbReference type="ChEBI" id="CHEBI:64076"/>
    </ligand>
</feature>
<comment type="catalytic activity">
    <reaction evidence="15 17 19">
        <text>(6S)-NADHX + ADP = AMP + phosphate + NADH + H(+)</text>
        <dbReference type="Rhea" id="RHEA:32223"/>
        <dbReference type="ChEBI" id="CHEBI:15378"/>
        <dbReference type="ChEBI" id="CHEBI:43474"/>
        <dbReference type="ChEBI" id="CHEBI:57945"/>
        <dbReference type="ChEBI" id="CHEBI:64074"/>
        <dbReference type="ChEBI" id="CHEBI:456215"/>
        <dbReference type="ChEBI" id="CHEBI:456216"/>
        <dbReference type="EC" id="4.2.1.136"/>
    </reaction>
</comment>
<feature type="binding site" evidence="17">
    <location>
        <position position="331"/>
    </location>
    <ligand>
        <name>(6S)-NADPHX</name>
        <dbReference type="ChEBI" id="CHEBI:64076"/>
    </ligand>
</feature>
<keyword evidence="6 17" id="KW-0547">Nucleotide-binding</keyword>
<dbReference type="GO" id="GO:0110051">
    <property type="term" value="P:metabolite repair"/>
    <property type="evidence" value="ECO:0007669"/>
    <property type="project" value="TreeGrafter"/>
</dbReference>
<dbReference type="NCBIfam" id="TIGR00197">
    <property type="entry name" value="yjeF_nterm"/>
    <property type="match status" value="1"/>
</dbReference>
<organism evidence="22 23">
    <name type="scientific">Methylibium petroleiphilum (strain ATCC BAA-1232 / LMG 22953 / PM1)</name>
    <dbReference type="NCBI Taxonomy" id="420662"/>
    <lineage>
        <taxon>Bacteria</taxon>
        <taxon>Pseudomonadati</taxon>
        <taxon>Pseudomonadota</taxon>
        <taxon>Betaproteobacteria</taxon>
        <taxon>Burkholderiales</taxon>
        <taxon>Sphaerotilaceae</taxon>
        <taxon>Methylibium</taxon>
    </lineage>
</organism>
<keyword evidence="8 17" id="KW-0521">NADP</keyword>
<evidence type="ECO:0000256" key="9">
    <source>
        <dbReference type="ARBA" id="ARBA00022958"/>
    </source>
</evidence>
<evidence type="ECO:0000256" key="11">
    <source>
        <dbReference type="ARBA" id="ARBA00023235"/>
    </source>
</evidence>
<comment type="similarity">
    <text evidence="17">Belongs to the NnrD/CARKD family.</text>
</comment>
<dbReference type="GO" id="GO:0052856">
    <property type="term" value="F:NAD(P)HX epimerase activity"/>
    <property type="evidence" value="ECO:0007669"/>
    <property type="project" value="UniProtKB-UniRule"/>
</dbReference>
<dbReference type="PANTHER" id="PTHR12592">
    <property type="entry name" value="ATP-DEPENDENT (S)-NAD(P)H-HYDRATE DEHYDRATASE FAMILY MEMBER"/>
    <property type="match status" value="1"/>
</dbReference>
<evidence type="ECO:0000256" key="16">
    <source>
        <dbReference type="ARBA" id="ARBA00049209"/>
    </source>
</evidence>
<dbReference type="InterPro" id="IPR029056">
    <property type="entry name" value="Ribokinase-like"/>
</dbReference>
<protein>
    <recommendedName>
        <fullName evidence="19">Bifunctional NAD(P)H-hydrate repair enzyme</fullName>
    </recommendedName>
    <alternativeName>
        <fullName evidence="19">Nicotinamide nucleotide repair protein</fullName>
    </alternativeName>
    <domain>
        <recommendedName>
            <fullName evidence="19">ADP-dependent (S)-NAD(P)H-hydrate dehydratase</fullName>
            <ecNumber evidence="19">4.2.1.136</ecNumber>
        </recommendedName>
        <alternativeName>
            <fullName evidence="19">ADP-dependent NAD(P)HX dehydratase</fullName>
        </alternativeName>
    </domain>
    <domain>
        <recommendedName>
            <fullName evidence="19">NAD(P)H-hydrate epimerase</fullName>
            <ecNumber evidence="19">5.1.99.6</ecNumber>
        </recommendedName>
    </domain>
</protein>
<dbReference type="InterPro" id="IPR017953">
    <property type="entry name" value="Carbohydrate_kinase_pred_CS"/>
</dbReference>
<keyword evidence="23" id="KW-1185">Reference proteome</keyword>
<feature type="domain" description="YjeF N-terminal" evidence="21">
    <location>
        <begin position="30"/>
        <end position="233"/>
    </location>
</feature>
<evidence type="ECO:0000256" key="2">
    <source>
        <dbReference type="ARBA" id="ARBA00000909"/>
    </source>
</evidence>
<comment type="similarity">
    <text evidence="4 19">In the C-terminal section; belongs to the NnrD/CARKD family.</text>
</comment>
<evidence type="ECO:0000256" key="17">
    <source>
        <dbReference type="HAMAP-Rule" id="MF_01965"/>
    </source>
</evidence>
<comment type="cofactor">
    <cofactor evidence="18 19">
        <name>K(+)</name>
        <dbReference type="ChEBI" id="CHEBI:29103"/>
    </cofactor>
    <text evidence="18 19">Binds 1 potassium ion per subunit.</text>
</comment>
<dbReference type="HAMAP" id="MF_01966">
    <property type="entry name" value="NADHX_epimerase"/>
    <property type="match status" value="1"/>
</dbReference>
<feature type="binding site" evidence="17">
    <location>
        <position position="455"/>
    </location>
    <ligand>
        <name>(6S)-NADPHX</name>
        <dbReference type="ChEBI" id="CHEBI:64076"/>
    </ligand>
</feature>
<name>A2SHA1_METPP</name>
<dbReference type="AlphaFoldDB" id="A2SHA1"/>
<keyword evidence="10 17" id="KW-0520">NAD</keyword>
<dbReference type="PROSITE" id="PS01050">
    <property type="entry name" value="YJEF_C_2"/>
    <property type="match status" value="1"/>
</dbReference>
<evidence type="ECO:0000256" key="19">
    <source>
        <dbReference type="PIRNR" id="PIRNR017184"/>
    </source>
</evidence>
<evidence type="ECO:0000256" key="6">
    <source>
        <dbReference type="ARBA" id="ARBA00022741"/>
    </source>
</evidence>
<comment type="cofactor">
    <cofactor evidence="17">
        <name>Mg(2+)</name>
        <dbReference type="ChEBI" id="CHEBI:18420"/>
    </cofactor>
</comment>
<evidence type="ECO:0000256" key="4">
    <source>
        <dbReference type="ARBA" id="ARBA00009524"/>
    </source>
</evidence>
<comment type="subunit">
    <text evidence="17">Homotetramer.</text>
</comment>
<evidence type="ECO:0000256" key="18">
    <source>
        <dbReference type="HAMAP-Rule" id="MF_01966"/>
    </source>
</evidence>
<dbReference type="InterPro" id="IPR030677">
    <property type="entry name" value="Nnr"/>
</dbReference>
<reference evidence="22 23" key="1">
    <citation type="journal article" date="2007" name="J. Bacteriol.">
        <title>Whole-genome analysis of the methyl tert-butyl ether-degrading beta-proteobacterium Methylibium petroleiphilum PM1.</title>
        <authorList>
            <person name="Kane S.R."/>
            <person name="Chakicherla A.Y."/>
            <person name="Chain P.S.G."/>
            <person name="Schmidt R."/>
            <person name="Shin M.W."/>
            <person name="Legler T.C."/>
            <person name="Scow K.M."/>
            <person name="Larimer F.W."/>
            <person name="Lucas S.M."/>
            <person name="Richardson P.M."/>
            <person name="Hristova K.R."/>
        </authorList>
    </citation>
    <scope>NUCLEOTIDE SEQUENCE [LARGE SCALE GENOMIC DNA]</scope>
    <source>
        <strain evidence="23">ATCC BAA-1232 / LMG 22953 / PM1</strain>
    </source>
</reference>
<evidence type="ECO:0000256" key="8">
    <source>
        <dbReference type="ARBA" id="ARBA00022857"/>
    </source>
</evidence>
<feature type="binding site" evidence="18">
    <location>
        <position position="174"/>
    </location>
    <ligand>
        <name>(6S)-NADPHX</name>
        <dbReference type="ChEBI" id="CHEBI:64076"/>
    </ligand>
</feature>
<evidence type="ECO:0000313" key="22">
    <source>
        <dbReference type="EMBL" id="ABM94940.1"/>
    </source>
</evidence>
<dbReference type="NCBIfam" id="TIGR00196">
    <property type="entry name" value="yjeF_cterm"/>
    <property type="match status" value="1"/>
</dbReference>
<evidence type="ECO:0000256" key="7">
    <source>
        <dbReference type="ARBA" id="ARBA00022840"/>
    </source>
</evidence>
<evidence type="ECO:0000256" key="10">
    <source>
        <dbReference type="ARBA" id="ARBA00023027"/>
    </source>
</evidence>
<evidence type="ECO:0000256" key="3">
    <source>
        <dbReference type="ARBA" id="ARBA00006001"/>
    </source>
</evidence>
<dbReference type="PROSITE" id="PS51385">
    <property type="entry name" value="YJEF_N"/>
    <property type="match status" value="1"/>
</dbReference>
<evidence type="ECO:0000256" key="12">
    <source>
        <dbReference type="ARBA" id="ARBA00023239"/>
    </source>
</evidence>
<feature type="binding site" evidence="18">
    <location>
        <begin position="145"/>
        <end position="151"/>
    </location>
    <ligand>
        <name>(6S)-NADPHX</name>
        <dbReference type="ChEBI" id="CHEBI:64076"/>
    </ligand>
</feature>
<dbReference type="PROSITE" id="PS51383">
    <property type="entry name" value="YJEF_C_3"/>
    <property type="match status" value="1"/>
</dbReference>
<evidence type="ECO:0000259" key="21">
    <source>
        <dbReference type="PROSITE" id="PS51385"/>
    </source>
</evidence>